<dbReference type="Proteomes" id="UP000235786">
    <property type="component" value="Unassembled WGS sequence"/>
</dbReference>
<evidence type="ECO:0000256" key="1">
    <source>
        <dbReference type="SAM" id="MobiDB-lite"/>
    </source>
</evidence>
<organism evidence="2 3">
    <name type="scientific">Hyaloscypha variabilis (strain UAMH 11265 / GT02V1 / F)</name>
    <name type="common">Meliniomyces variabilis</name>
    <dbReference type="NCBI Taxonomy" id="1149755"/>
    <lineage>
        <taxon>Eukaryota</taxon>
        <taxon>Fungi</taxon>
        <taxon>Dikarya</taxon>
        <taxon>Ascomycota</taxon>
        <taxon>Pezizomycotina</taxon>
        <taxon>Leotiomycetes</taxon>
        <taxon>Helotiales</taxon>
        <taxon>Hyaloscyphaceae</taxon>
        <taxon>Hyaloscypha</taxon>
        <taxon>Hyaloscypha variabilis</taxon>
    </lineage>
</organism>
<gene>
    <name evidence="2" type="ORF">L207DRAFT_512471</name>
</gene>
<dbReference type="AlphaFoldDB" id="A0A2J6RLK2"/>
<reference evidence="2 3" key="1">
    <citation type="submission" date="2016-04" db="EMBL/GenBank/DDBJ databases">
        <title>A degradative enzymes factory behind the ericoid mycorrhizal symbiosis.</title>
        <authorList>
            <consortium name="DOE Joint Genome Institute"/>
            <person name="Martino E."/>
            <person name="Morin E."/>
            <person name="Grelet G."/>
            <person name="Kuo A."/>
            <person name="Kohler A."/>
            <person name="Daghino S."/>
            <person name="Barry K."/>
            <person name="Choi C."/>
            <person name="Cichocki N."/>
            <person name="Clum A."/>
            <person name="Copeland A."/>
            <person name="Hainaut M."/>
            <person name="Haridas S."/>
            <person name="Labutti K."/>
            <person name="Lindquist E."/>
            <person name="Lipzen A."/>
            <person name="Khouja H.-R."/>
            <person name="Murat C."/>
            <person name="Ohm R."/>
            <person name="Olson A."/>
            <person name="Spatafora J."/>
            <person name="Veneault-Fourrey C."/>
            <person name="Henrissat B."/>
            <person name="Grigoriev I."/>
            <person name="Martin F."/>
            <person name="Perotto S."/>
        </authorList>
    </citation>
    <scope>NUCLEOTIDE SEQUENCE [LARGE SCALE GENOMIC DNA]</scope>
    <source>
        <strain evidence="2 3">F</strain>
    </source>
</reference>
<evidence type="ECO:0000313" key="3">
    <source>
        <dbReference type="Proteomes" id="UP000235786"/>
    </source>
</evidence>
<proteinExistence type="predicted"/>
<protein>
    <submittedName>
        <fullName evidence="2">Uncharacterized protein</fullName>
    </submittedName>
</protein>
<evidence type="ECO:0000313" key="2">
    <source>
        <dbReference type="EMBL" id="PMD39388.1"/>
    </source>
</evidence>
<feature type="region of interest" description="Disordered" evidence="1">
    <location>
        <begin position="1"/>
        <end position="39"/>
    </location>
</feature>
<accession>A0A2J6RLK2</accession>
<keyword evidence="3" id="KW-1185">Reference proteome</keyword>
<sequence length="79" mass="8842">MPDDDPQRLPNRSYYTALPSTAPTHSPPLTFHSVAHPKNDLPHQLNDTAATTLDLQLNASPKEREEISCRACRLYATSR</sequence>
<name>A0A2J6RLK2_HYAVF</name>
<dbReference type="EMBL" id="KZ613946">
    <property type="protein sequence ID" value="PMD39388.1"/>
    <property type="molecule type" value="Genomic_DNA"/>
</dbReference>